<dbReference type="Proteomes" id="UP000180166">
    <property type="component" value="Chromosome"/>
</dbReference>
<reference evidence="3" key="1">
    <citation type="submission" date="2015-07" db="EMBL/GenBank/DDBJ databases">
        <title>Nocardia seriolae U-1 whole genome shotgun sequence.</title>
        <authorList>
            <person name="Imajoh M."/>
            <person name="Fukumoto Y."/>
            <person name="Sukeda M."/>
            <person name="Yamane J."/>
            <person name="Yamasaki K."/>
            <person name="Shimizu M."/>
            <person name="Ohnishi K."/>
            <person name="Oshima S."/>
        </authorList>
    </citation>
    <scope>NUCLEOTIDE SEQUENCE [LARGE SCALE GENOMIC DNA]</scope>
    <source>
        <strain evidence="3">U-1</strain>
    </source>
</reference>
<sequence>MYATMVCSTVRSIYGCSDDLAVQWVEREQAYRAALSGQSDSLTFAARCDTAWVYAAVDRVDDGLVAAQAIVTEAARSPDPDNPNMLRSKVCLAISLSRAGRPAAAAELCQQVLATFQSGSSAQLDIELTRIALGLIQLAAGRPGTATALFESAAAAVHQLFRRTSNPEAAQELDIPAACLCRFTMRHGVAISGPSRRPLRQAEPSRSSD</sequence>
<protein>
    <submittedName>
        <fullName evidence="2">Uncharacterized protein</fullName>
    </submittedName>
</protein>
<gene>
    <name evidence="1" type="ORF">NS506_05344</name>
    <name evidence="2" type="ORF">NSK11_contig00007-0028</name>
</gene>
<proteinExistence type="predicted"/>
<evidence type="ECO:0000313" key="2">
    <source>
        <dbReference type="EMBL" id="GAP26544.1"/>
    </source>
</evidence>
<dbReference type="EMBL" id="BBYQ01000007">
    <property type="protein sequence ID" value="GAP26544.1"/>
    <property type="molecule type" value="Genomic_DNA"/>
</dbReference>
<evidence type="ECO:0000313" key="3">
    <source>
        <dbReference type="Proteomes" id="UP000037179"/>
    </source>
</evidence>
<evidence type="ECO:0000313" key="4">
    <source>
        <dbReference type="Proteomes" id="UP000180166"/>
    </source>
</evidence>
<reference evidence="1 4" key="3">
    <citation type="submission" date="2016-10" db="EMBL/GenBank/DDBJ databases">
        <title>Genome sequence of Nocardia seriolae strain EM150506, isolated from Anguila japonica.</title>
        <authorList>
            <person name="Han H.-J."/>
        </authorList>
    </citation>
    <scope>NUCLEOTIDE SEQUENCE [LARGE SCALE GENOMIC DNA]</scope>
    <source>
        <strain evidence="1 4">EM150506</strain>
    </source>
</reference>
<evidence type="ECO:0000313" key="1">
    <source>
        <dbReference type="EMBL" id="APA99390.1"/>
    </source>
</evidence>
<reference evidence="2 3" key="2">
    <citation type="journal article" date="2016" name="Genome Announc.">
        <title>Draft Genome Sequence of Erythromycin- and Oxytetracycline-Sensitive Nocardia seriolae Strain U-1 (NBRC 110359).</title>
        <authorList>
            <person name="Imajoh M."/>
            <person name="Sukeda M."/>
            <person name="Shimizu M."/>
            <person name="Yamane J."/>
            <person name="Ohnishi K."/>
            <person name="Oshima S."/>
        </authorList>
    </citation>
    <scope>NUCLEOTIDE SEQUENCE [LARGE SCALE GENOMIC DNA]</scope>
    <source>
        <strain evidence="2 3">U-1</strain>
    </source>
</reference>
<dbReference type="InterPro" id="IPR011990">
    <property type="entry name" value="TPR-like_helical_dom_sf"/>
</dbReference>
<dbReference type="AlphaFoldDB" id="A0ABC9YM86"/>
<accession>A0ABC9YM86</accession>
<keyword evidence="3" id="KW-1185">Reference proteome</keyword>
<organism evidence="2 3">
    <name type="scientific">Nocardia seriolae</name>
    <dbReference type="NCBI Taxonomy" id="37332"/>
    <lineage>
        <taxon>Bacteria</taxon>
        <taxon>Bacillati</taxon>
        <taxon>Actinomycetota</taxon>
        <taxon>Actinomycetes</taxon>
        <taxon>Mycobacteriales</taxon>
        <taxon>Nocardiaceae</taxon>
        <taxon>Nocardia</taxon>
    </lineage>
</organism>
<dbReference type="Gene3D" id="1.25.40.10">
    <property type="entry name" value="Tetratricopeptide repeat domain"/>
    <property type="match status" value="1"/>
</dbReference>
<dbReference type="Proteomes" id="UP000037179">
    <property type="component" value="Unassembled WGS sequence"/>
</dbReference>
<dbReference type="SUPFAM" id="SSF48452">
    <property type="entry name" value="TPR-like"/>
    <property type="match status" value="1"/>
</dbReference>
<dbReference type="EMBL" id="CP017839">
    <property type="protein sequence ID" value="APA99390.1"/>
    <property type="molecule type" value="Genomic_DNA"/>
</dbReference>
<name>A0ABC9YM86_9NOCA</name>
<dbReference type="KEGG" id="nsr:NS506_05344"/>